<sequence length="55" mass="6003">MGGSKKKQKIRKKNKKGGMAKKRSANASNARKEKPTATPSQISFPSLGFQITKLN</sequence>
<dbReference type="Proteomes" id="UP000829196">
    <property type="component" value="Unassembled WGS sequence"/>
</dbReference>
<feature type="region of interest" description="Disordered" evidence="1">
    <location>
        <begin position="1"/>
        <end position="55"/>
    </location>
</feature>
<reference evidence="2" key="1">
    <citation type="journal article" date="2022" name="Front. Genet.">
        <title>Chromosome-Scale Assembly of the Dendrobium nobile Genome Provides Insights Into the Molecular Mechanism of the Biosynthesis of the Medicinal Active Ingredient of Dendrobium.</title>
        <authorList>
            <person name="Xu Q."/>
            <person name="Niu S.-C."/>
            <person name="Li K.-L."/>
            <person name="Zheng P.-J."/>
            <person name="Zhang X.-J."/>
            <person name="Jia Y."/>
            <person name="Liu Y."/>
            <person name="Niu Y.-X."/>
            <person name="Yu L.-H."/>
            <person name="Chen D.-F."/>
            <person name="Zhang G.-Q."/>
        </authorList>
    </citation>
    <scope>NUCLEOTIDE SEQUENCE</scope>
    <source>
        <tissue evidence="2">Leaf</tissue>
    </source>
</reference>
<keyword evidence="3" id="KW-1185">Reference proteome</keyword>
<dbReference type="AlphaFoldDB" id="A0A8T3AD23"/>
<name>A0A8T3AD23_DENNO</name>
<feature type="compositionally biased region" description="Basic residues" evidence="1">
    <location>
        <begin position="1"/>
        <end position="24"/>
    </location>
</feature>
<dbReference type="EMBL" id="JAGYWB010000017">
    <property type="protein sequence ID" value="KAI0494466.1"/>
    <property type="molecule type" value="Genomic_DNA"/>
</dbReference>
<comment type="caution">
    <text evidence="2">The sequence shown here is derived from an EMBL/GenBank/DDBJ whole genome shotgun (WGS) entry which is preliminary data.</text>
</comment>
<evidence type="ECO:0000313" key="3">
    <source>
        <dbReference type="Proteomes" id="UP000829196"/>
    </source>
</evidence>
<organism evidence="2 3">
    <name type="scientific">Dendrobium nobile</name>
    <name type="common">Orchid</name>
    <dbReference type="NCBI Taxonomy" id="94219"/>
    <lineage>
        <taxon>Eukaryota</taxon>
        <taxon>Viridiplantae</taxon>
        <taxon>Streptophyta</taxon>
        <taxon>Embryophyta</taxon>
        <taxon>Tracheophyta</taxon>
        <taxon>Spermatophyta</taxon>
        <taxon>Magnoliopsida</taxon>
        <taxon>Liliopsida</taxon>
        <taxon>Asparagales</taxon>
        <taxon>Orchidaceae</taxon>
        <taxon>Epidendroideae</taxon>
        <taxon>Malaxideae</taxon>
        <taxon>Dendrobiinae</taxon>
        <taxon>Dendrobium</taxon>
    </lineage>
</organism>
<evidence type="ECO:0000313" key="2">
    <source>
        <dbReference type="EMBL" id="KAI0494466.1"/>
    </source>
</evidence>
<accession>A0A8T3AD23</accession>
<evidence type="ECO:0000256" key="1">
    <source>
        <dbReference type="SAM" id="MobiDB-lite"/>
    </source>
</evidence>
<protein>
    <submittedName>
        <fullName evidence="2">Uncharacterized protein</fullName>
    </submittedName>
</protein>
<gene>
    <name evidence="2" type="ORF">KFK09_024604</name>
</gene>
<proteinExistence type="predicted"/>